<dbReference type="PANTHER" id="PTHR43774">
    <property type="entry name" value="PEPTIDE METHIONINE SULFOXIDE REDUCTASE"/>
    <property type="match status" value="1"/>
</dbReference>
<comment type="caution">
    <text evidence="6">The sequence shown here is derived from an EMBL/GenBank/DDBJ whole genome shotgun (WGS) entry which is preliminary data.</text>
</comment>
<organism evidence="6 7">
    <name type="scientific">Giesbergeria sinuosa</name>
    <dbReference type="NCBI Taxonomy" id="80883"/>
    <lineage>
        <taxon>Bacteria</taxon>
        <taxon>Pseudomonadati</taxon>
        <taxon>Pseudomonadota</taxon>
        <taxon>Betaproteobacteria</taxon>
        <taxon>Burkholderiales</taxon>
        <taxon>Comamonadaceae</taxon>
        <taxon>Giesbergeria</taxon>
    </lineage>
</organism>
<dbReference type="EMBL" id="JBHSHJ010000013">
    <property type="protein sequence ID" value="MFC4790024.1"/>
    <property type="molecule type" value="Genomic_DNA"/>
</dbReference>
<evidence type="ECO:0000256" key="3">
    <source>
        <dbReference type="ARBA" id="ARBA00048782"/>
    </source>
</evidence>
<reference evidence="7" key="1">
    <citation type="journal article" date="2019" name="Int. J. Syst. Evol. Microbiol.">
        <title>The Global Catalogue of Microorganisms (GCM) 10K type strain sequencing project: providing services to taxonomists for standard genome sequencing and annotation.</title>
        <authorList>
            <consortium name="The Broad Institute Genomics Platform"/>
            <consortium name="The Broad Institute Genome Sequencing Center for Infectious Disease"/>
            <person name="Wu L."/>
            <person name="Ma J."/>
        </authorList>
    </citation>
    <scope>NUCLEOTIDE SEQUENCE [LARGE SCALE GENOMIC DNA]</scope>
    <source>
        <strain evidence="7">CCUG 49452</strain>
    </source>
</reference>
<evidence type="ECO:0000313" key="7">
    <source>
        <dbReference type="Proteomes" id="UP001596001"/>
    </source>
</evidence>
<feature type="active site" evidence="4">
    <location>
        <position position="12"/>
    </location>
</feature>
<dbReference type="Gene3D" id="3.30.1060.10">
    <property type="entry name" value="Peptide methionine sulphoxide reductase MsrA"/>
    <property type="match status" value="1"/>
</dbReference>
<keyword evidence="7" id="KW-1185">Reference proteome</keyword>
<sequence>MTLQHITLAGGCFWCTEAVFSRLCGITAVQSGYANGHTPHPQYEQVCSGTTGHAEAVQLAFDPDTIGLAQILEVFFATHDPTTLNRQGHDVGTQYRSGIYCHSPEQEQQVRQWLAEIDAPSLWDAPIVTEVAPLDCFWPAEAYHHQYYARHPEQGYCAAIIAPKLTKFRQTFAQWLRP</sequence>
<evidence type="ECO:0000256" key="1">
    <source>
        <dbReference type="ARBA" id="ARBA00023002"/>
    </source>
</evidence>
<dbReference type="Proteomes" id="UP001596001">
    <property type="component" value="Unassembled WGS sequence"/>
</dbReference>
<comment type="function">
    <text evidence="4">Has an important function as a repair enzyme for proteins that have been inactivated by oxidation. Catalyzes the reversible oxidation-reduction of methionine sulfoxide in proteins to methionine.</text>
</comment>
<comment type="similarity">
    <text evidence="4">Belongs to the MsrA Met sulfoxide reductase family.</text>
</comment>
<protein>
    <recommendedName>
        <fullName evidence="4">Peptide methionine sulfoxide reductase MsrA</fullName>
        <shortName evidence="4">Protein-methionine-S-oxide reductase</shortName>
        <ecNumber evidence="4">1.8.4.11</ecNumber>
    </recommendedName>
    <alternativeName>
        <fullName evidence="4">Peptide-methionine (S)-S-oxide reductase</fullName>
        <shortName evidence="4">Peptide Met(O) reductase</shortName>
    </alternativeName>
</protein>
<feature type="domain" description="Peptide methionine sulphoxide reductase MsrA" evidence="5">
    <location>
        <begin position="6"/>
        <end position="157"/>
    </location>
</feature>
<accession>A0ABV9QFG9</accession>
<gene>
    <name evidence="4 6" type="primary">msrA</name>
    <name evidence="6" type="ORF">ACFO6X_13640</name>
</gene>
<proteinExistence type="inferred from homology"/>
<evidence type="ECO:0000256" key="4">
    <source>
        <dbReference type="HAMAP-Rule" id="MF_01401"/>
    </source>
</evidence>
<dbReference type="SUPFAM" id="SSF55068">
    <property type="entry name" value="Peptide methionine sulfoxide reductase"/>
    <property type="match status" value="1"/>
</dbReference>
<dbReference type="PANTHER" id="PTHR43774:SF1">
    <property type="entry name" value="PEPTIDE METHIONINE SULFOXIDE REDUCTASE MSRA 2"/>
    <property type="match status" value="1"/>
</dbReference>
<dbReference type="InterPro" id="IPR002569">
    <property type="entry name" value="Met_Sox_Rdtase_MsrA_dom"/>
</dbReference>
<evidence type="ECO:0000256" key="2">
    <source>
        <dbReference type="ARBA" id="ARBA00047806"/>
    </source>
</evidence>
<dbReference type="InterPro" id="IPR036509">
    <property type="entry name" value="Met_Sox_Rdtase_MsrA_sf"/>
</dbReference>
<name>A0ABV9QFG9_9BURK</name>
<dbReference type="RefSeq" id="WP_382433975.1">
    <property type="nucleotide sequence ID" value="NZ_JBHSHJ010000013.1"/>
</dbReference>
<dbReference type="GO" id="GO:0008113">
    <property type="term" value="F:peptide-methionine (S)-S-oxide reductase activity"/>
    <property type="evidence" value="ECO:0007669"/>
    <property type="project" value="UniProtKB-EC"/>
</dbReference>
<keyword evidence="1 4" id="KW-0560">Oxidoreductase</keyword>
<dbReference type="HAMAP" id="MF_01401">
    <property type="entry name" value="MsrA"/>
    <property type="match status" value="1"/>
</dbReference>
<comment type="catalytic activity">
    <reaction evidence="2 4">
        <text>L-methionyl-[protein] + [thioredoxin]-disulfide + H2O = L-methionyl-(S)-S-oxide-[protein] + [thioredoxin]-dithiol</text>
        <dbReference type="Rhea" id="RHEA:14217"/>
        <dbReference type="Rhea" id="RHEA-COMP:10698"/>
        <dbReference type="Rhea" id="RHEA-COMP:10700"/>
        <dbReference type="Rhea" id="RHEA-COMP:12313"/>
        <dbReference type="Rhea" id="RHEA-COMP:12315"/>
        <dbReference type="ChEBI" id="CHEBI:15377"/>
        <dbReference type="ChEBI" id="CHEBI:16044"/>
        <dbReference type="ChEBI" id="CHEBI:29950"/>
        <dbReference type="ChEBI" id="CHEBI:44120"/>
        <dbReference type="ChEBI" id="CHEBI:50058"/>
        <dbReference type="EC" id="1.8.4.11"/>
    </reaction>
</comment>
<evidence type="ECO:0000313" key="6">
    <source>
        <dbReference type="EMBL" id="MFC4790024.1"/>
    </source>
</evidence>
<evidence type="ECO:0000259" key="5">
    <source>
        <dbReference type="Pfam" id="PF01625"/>
    </source>
</evidence>
<dbReference type="EC" id="1.8.4.11" evidence="4"/>
<dbReference type="NCBIfam" id="TIGR00401">
    <property type="entry name" value="msrA"/>
    <property type="match status" value="1"/>
</dbReference>
<comment type="catalytic activity">
    <reaction evidence="3 4">
        <text>[thioredoxin]-disulfide + L-methionine + H2O = L-methionine (S)-S-oxide + [thioredoxin]-dithiol</text>
        <dbReference type="Rhea" id="RHEA:19993"/>
        <dbReference type="Rhea" id="RHEA-COMP:10698"/>
        <dbReference type="Rhea" id="RHEA-COMP:10700"/>
        <dbReference type="ChEBI" id="CHEBI:15377"/>
        <dbReference type="ChEBI" id="CHEBI:29950"/>
        <dbReference type="ChEBI" id="CHEBI:50058"/>
        <dbReference type="ChEBI" id="CHEBI:57844"/>
        <dbReference type="ChEBI" id="CHEBI:58772"/>
        <dbReference type="EC" id="1.8.4.11"/>
    </reaction>
</comment>
<dbReference type="Pfam" id="PF01625">
    <property type="entry name" value="PMSR"/>
    <property type="match status" value="1"/>
</dbReference>